<proteinExistence type="predicted"/>
<keyword evidence="2" id="KW-1185">Reference proteome</keyword>
<sequence>MNIKKEILKECKKLNLSLDIKHTSITYYLLSKSYSPMVYISLACKSNDLNIELHSDDNALAQDLNYDFNNQSILLLSYGVLLRLMERKIDLNYEECWFKLKENLLKLLVYYEISDGMSFVVAAFGLEESLFDFIGFDRKRVSELKSYL</sequence>
<evidence type="ECO:0000313" key="2">
    <source>
        <dbReference type="Proteomes" id="UP000282876"/>
    </source>
</evidence>
<protein>
    <submittedName>
        <fullName evidence="1">Uncharacterized protein</fullName>
    </submittedName>
</protein>
<organism evidence="1 2">
    <name type="scientific">Tubulinosema ratisbonensis</name>
    <dbReference type="NCBI Taxonomy" id="291195"/>
    <lineage>
        <taxon>Eukaryota</taxon>
        <taxon>Fungi</taxon>
        <taxon>Fungi incertae sedis</taxon>
        <taxon>Microsporidia</taxon>
        <taxon>Tubulinosematoidea</taxon>
        <taxon>Tubulinosematidae</taxon>
        <taxon>Tubulinosema</taxon>
    </lineage>
</organism>
<dbReference type="AlphaFoldDB" id="A0A437AI69"/>
<dbReference type="VEuPathDB" id="MicrosporidiaDB:TUBRATIS_28160"/>
<dbReference type="Proteomes" id="UP000282876">
    <property type="component" value="Unassembled WGS sequence"/>
</dbReference>
<dbReference type="EMBL" id="RCSS01000786">
    <property type="protein sequence ID" value="RVD90749.1"/>
    <property type="molecule type" value="Genomic_DNA"/>
</dbReference>
<comment type="caution">
    <text evidence="1">The sequence shown here is derived from an EMBL/GenBank/DDBJ whole genome shotgun (WGS) entry which is preliminary data.</text>
</comment>
<accession>A0A437AI69</accession>
<reference evidence="1 2" key="1">
    <citation type="submission" date="2018-10" db="EMBL/GenBank/DDBJ databases">
        <title>Draft genome sequence of the microsporidian Tubulinosema ratisbonensis.</title>
        <authorList>
            <person name="Polonais V."/>
            <person name="Peyretaillade E."/>
            <person name="Niehus S."/>
            <person name="Wawrzyniak I."/>
            <person name="Franchet A."/>
            <person name="Gaspin C."/>
            <person name="Reichstadt M."/>
            <person name="Belser C."/>
            <person name="Labadie K."/>
            <person name="Delbac F."/>
            <person name="Ferrandon D."/>
        </authorList>
    </citation>
    <scope>NUCLEOTIDE SEQUENCE [LARGE SCALE GENOMIC DNA]</scope>
    <source>
        <strain evidence="1 2">Franzen</strain>
    </source>
</reference>
<name>A0A437AI69_9MICR</name>
<evidence type="ECO:0000313" key="1">
    <source>
        <dbReference type="EMBL" id="RVD90749.1"/>
    </source>
</evidence>
<gene>
    <name evidence="1" type="ORF">TUBRATIS_28160</name>
</gene>